<dbReference type="OrthoDB" id="9154053at2"/>
<evidence type="ECO:0000313" key="2">
    <source>
        <dbReference type="EMBL" id="OMQ23713.1"/>
    </source>
</evidence>
<dbReference type="PROSITE" id="PS51733">
    <property type="entry name" value="BPL_LPL_CATALYTIC"/>
    <property type="match status" value="1"/>
</dbReference>
<feature type="domain" description="BPL/LPL catalytic" evidence="1">
    <location>
        <begin position="28"/>
        <end position="104"/>
    </location>
</feature>
<keyword evidence="3" id="KW-1185">Reference proteome</keyword>
<dbReference type="Gene3D" id="1.20.1290.30">
    <property type="match status" value="1"/>
</dbReference>
<sequence>MKHVLEVALKKLTARINLSTGLLHPQDESFAKELFKFLHKEKVPLHGDEITSWAITNGWEHKYAKELGDLAGRIGSGGRVVVKFKGQLNQDLILLLKGDNKNNP</sequence>
<comment type="caution">
    <text evidence="2">The sequence shown here is derived from an EMBL/GenBank/DDBJ whole genome shotgun (WGS) entry which is preliminary data.</text>
</comment>
<organism evidence="2 3">
    <name type="scientific">Serratia oryzae</name>
    <dbReference type="NCBI Taxonomy" id="2034155"/>
    <lineage>
        <taxon>Bacteria</taxon>
        <taxon>Pseudomonadati</taxon>
        <taxon>Pseudomonadota</taxon>
        <taxon>Gammaproteobacteria</taxon>
        <taxon>Enterobacterales</taxon>
        <taxon>Yersiniaceae</taxon>
        <taxon>Serratia</taxon>
    </lineage>
</organism>
<dbReference type="Proteomes" id="UP000216021">
    <property type="component" value="Unassembled WGS sequence"/>
</dbReference>
<dbReference type="STRING" id="2034155.BMI79_09385"/>
<dbReference type="InterPro" id="IPR037210">
    <property type="entry name" value="YoaC-like_sf"/>
</dbReference>
<protein>
    <recommendedName>
        <fullName evidence="1">BPL/LPL catalytic domain-containing protein</fullName>
    </recommendedName>
</protein>
<accession>A0A1S8CKJ2</accession>
<dbReference type="Pfam" id="PF08986">
    <property type="entry name" value="DUF1889"/>
    <property type="match status" value="1"/>
</dbReference>
<dbReference type="RefSeq" id="WP_076941918.1">
    <property type="nucleotide sequence ID" value="NZ_MOXD01000004.1"/>
</dbReference>
<evidence type="ECO:0000313" key="3">
    <source>
        <dbReference type="Proteomes" id="UP000216021"/>
    </source>
</evidence>
<dbReference type="EMBL" id="MOXD01000004">
    <property type="protein sequence ID" value="OMQ23713.1"/>
    <property type="molecule type" value="Genomic_DNA"/>
</dbReference>
<proteinExistence type="predicted"/>
<gene>
    <name evidence="2" type="ORF">BMI79_09385</name>
</gene>
<reference evidence="2 3" key="1">
    <citation type="submission" date="2016-11" db="EMBL/GenBank/DDBJ databases">
        <title>Rahnella oryzae sp. nov., isolated from rice root.</title>
        <authorList>
            <person name="Zhang X.-X."/>
            <person name="Zhang J."/>
        </authorList>
    </citation>
    <scope>NUCLEOTIDE SEQUENCE [LARGE SCALE GENOMIC DNA]</scope>
    <source>
        <strain evidence="2 3">J11-6</strain>
    </source>
</reference>
<dbReference type="SUPFAM" id="SSF140670">
    <property type="entry name" value="YoaC-like"/>
    <property type="match status" value="1"/>
</dbReference>
<name>A0A1S8CKJ2_9GAMM</name>
<dbReference type="InterPro" id="IPR015079">
    <property type="entry name" value="DUF1889"/>
</dbReference>
<dbReference type="AlphaFoldDB" id="A0A1S8CKJ2"/>
<dbReference type="InterPro" id="IPR004143">
    <property type="entry name" value="BPL_LPL_catalytic"/>
</dbReference>
<evidence type="ECO:0000259" key="1">
    <source>
        <dbReference type="PROSITE" id="PS51733"/>
    </source>
</evidence>